<evidence type="ECO:0000313" key="2">
    <source>
        <dbReference type="Proteomes" id="UP000799779"/>
    </source>
</evidence>
<organism evidence="1 2">
    <name type="scientific">Amniculicola lignicola CBS 123094</name>
    <dbReference type="NCBI Taxonomy" id="1392246"/>
    <lineage>
        <taxon>Eukaryota</taxon>
        <taxon>Fungi</taxon>
        <taxon>Dikarya</taxon>
        <taxon>Ascomycota</taxon>
        <taxon>Pezizomycotina</taxon>
        <taxon>Dothideomycetes</taxon>
        <taxon>Pleosporomycetidae</taxon>
        <taxon>Pleosporales</taxon>
        <taxon>Amniculicolaceae</taxon>
        <taxon>Amniculicola</taxon>
    </lineage>
</organism>
<gene>
    <name evidence="1" type="ORF">P154DRAFT_48054</name>
</gene>
<reference evidence="1" key="1">
    <citation type="journal article" date="2020" name="Stud. Mycol.">
        <title>101 Dothideomycetes genomes: a test case for predicting lifestyles and emergence of pathogens.</title>
        <authorList>
            <person name="Haridas S."/>
            <person name="Albert R."/>
            <person name="Binder M."/>
            <person name="Bloem J."/>
            <person name="Labutti K."/>
            <person name="Salamov A."/>
            <person name="Andreopoulos B."/>
            <person name="Baker S."/>
            <person name="Barry K."/>
            <person name="Bills G."/>
            <person name="Bluhm B."/>
            <person name="Cannon C."/>
            <person name="Castanera R."/>
            <person name="Culley D."/>
            <person name="Daum C."/>
            <person name="Ezra D."/>
            <person name="Gonzalez J."/>
            <person name="Henrissat B."/>
            <person name="Kuo A."/>
            <person name="Liang C."/>
            <person name="Lipzen A."/>
            <person name="Lutzoni F."/>
            <person name="Magnuson J."/>
            <person name="Mondo S."/>
            <person name="Nolan M."/>
            <person name="Ohm R."/>
            <person name="Pangilinan J."/>
            <person name="Park H.-J."/>
            <person name="Ramirez L."/>
            <person name="Alfaro M."/>
            <person name="Sun H."/>
            <person name="Tritt A."/>
            <person name="Yoshinaga Y."/>
            <person name="Zwiers L.-H."/>
            <person name="Turgeon B."/>
            <person name="Goodwin S."/>
            <person name="Spatafora J."/>
            <person name="Crous P."/>
            <person name="Grigoriev I."/>
        </authorList>
    </citation>
    <scope>NUCLEOTIDE SEQUENCE</scope>
    <source>
        <strain evidence="1">CBS 123094</strain>
    </source>
</reference>
<dbReference type="EMBL" id="ML977679">
    <property type="protein sequence ID" value="KAF1993901.1"/>
    <property type="molecule type" value="Genomic_DNA"/>
</dbReference>
<dbReference type="Proteomes" id="UP000799779">
    <property type="component" value="Unassembled WGS sequence"/>
</dbReference>
<name>A0A6A5W174_9PLEO</name>
<accession>A0A6A5W174</accession>
<proteinExistence type="predicted"/>
<protein>
    <submittedName>
        <fullName evidence="1">Uncharacterized protein</fullName>
    </submittedName>
</protein>
<dbReference type="AlphaFoldDB" id="A0A6A5W174"/>
<sequence>MCGVAEVVVVVSGQAQAQANRYTSPSPGILCWYECALLWPRPTALGWGWGNAGMAVRGWVDGCQATCWFIERVSGLFCGCFWTIRRDWCVKVTVDECEGIVRGGRGGVPISGRLGFAQGCRAEQLQIFPSA</sequence>
<keyword evidence="2" id="KW-1185">Reference proteome</keyword>
<evidence type="ECO:0000313" key="1">
    <source>
        <dbReference type="EMBL" id="KAF1993901.1"/>
    </source>
</evidence>